<name>A0A5J5ENP0_9PEZI</name>
<evidence type="ECO:0000313" key="1">
    <source>
        <dbReference type="EMBL" id="KAA8896363.1"/>
    </source>
</evidence>
<gene>
    <name evidence="1" type="ORF">FN846DRAFT_910758</name>
</gene>
<proteinExistence type="predicted"/>
<reference evidence="1 2" key="1">
    <citation type="submission" date="2019-09" db="EMBL/GenBank/DDBJ databases">
        <title>Draft genome of the ectomycorrhizal ascomycete Sphaerosporella brunnea.</title>
        <authorList>
            <consortium name="DOE Joint Genome Institute"/>
            <person name="Benucci G.M."/>
            <person name="Marozzi G."/>
            <person name="Antonielli L."/>
            <person name="Sanchez S."/>
            <person name="Marco P."/>
            <person name="Wang X."/>
            <person name="Falini L.B."/>
            <person name="Barry K."/>
            <person name="Haridas S."/>
            <person name="Lipzen A."/>
            <person name="Labutti K."/>
            <person name="Grigoriev I.V."/>
            <person name="Murat C."/>
            <person name="Martin F."/>
            <person name="Albertini E."/>
            <person name="Donnini D."/>
            <person name="Bonito G."/>
        </authorList>
    </citation>
    <scope>NUCLEOTIDE SEQUENCE [LARGE SCALE GENOMIC DNA]</scope>
    <source>
        <strain evidence="1 2">Sb_GMNB300</strain>
    </source>
</reference>
<organism evidence="1 2">
    <name type="scientific">Sphaerosporella brunnea</name>
    <dbReference type="NCBI Taxonomy" id="1250544"/>
    <lineage>
        <taxon>Eukaryota</taxon>
        <taxon>Fungi</taxon>
        <taxon>Dikarya</taxon>
        <taxon>Ascomycota</taxon>
        <taxon>Pezizomycotina</taxon>
        <taxon>Pezizomycetes</taxon>
        <taxon>Pezizales</taxon>
        <taxon>Pyronemataceae</taxon>
        <taxon>Sphaerosporella</taxon>
    </lineage>
</organism>
<protein>
    <submittedName>
        <fullName evidence="1">Uncharacterized protein</fullName>
    </submittedName>
</protein>
<dbReference type="EMBL" id="VXIS01000214">
    <property type="protein sequence ID" value="KAA8896363.1"/>
    <property type="molecule type" value="Genomic_DNA"/>
</dbReference>
<sequence length="265" mass="29537">MNRQTNQPITVAQTNRLLDRVSSGEGRTLLGYNYQLPLAFRALDRVILGQDDVATIPMESTVSTGHALAGLMTRQAHILPAEDYPPLSMGFAFLTHDGIRVHRVHINAADGECADCKAATPQSNLEAWLPQGATPLVVPARPPAEELQTQRELGFDLNKQYCSYRRSVMREFVDVLDGKLNSRRNKNKNSIPAVAVDALLRIMCAQRFGEWMADKRKRDGAAGTVPQLFDWSVKLRLTFLCREERNTIVKAVDGGTPVQRIRKDA</sequence>
<comment type="caution">
    <text evidence="1">The sequence shown here is derived from an EMBL/GenBank/DDBJ whole genome shotgun (WGS) entry which is preliminary data.</text>
</comment>
<dbReference type="InParanoid" id="A0A5J5ENP0"/>
<keyword evidence="2" id="KW-1185">Reference proteome</keyword>
<accession>A0A5J5ENP0</accession>
<dbReference type="AlphaFoldDB" id="A0A5J5ENP0"/>
<dbReference type="Proteomes" id="UP000326924">
    <property type="component" value="Unassembled WGS sequence"/>
</dbReference>
<evidence type="ECO:0000313" key="2">
    <source>
        <dbReference type="Proteomes" id="UP000326924"/>
    </source>
</evidence>